<protein>
    <submittedName>
        <fullName evidence="1">Uncharacterized protein</fullName>
    </submittedName>
</protein>
<keyword evidence="2" id="KW-1185">Reference proteome</keyword>
<dbReference type="Proteomes" id="UP001444071">
    <property type="component" value="Unassembled WGS sequence"/>
</dbReference>
<name>A0ABV0X4A1_9TELE</name>
<evidence type="ECO:0000313" key="2">
    <source>
        <dbReference type="Proteomes" id="UP001444071"/>
    </source>
</evidence>
<evidence type="ECO:0000313" key="1">
    <source>
        <dbReference type="EMBL" id="MEQ2276114.1"/>
    </source>
</evidence>
<organism evidence="1 2">
    <name type="scientific">Xenotaenia resolanae</name>
    <dbReference type="NCBI Taxonomy" id="208358"/>
    <lineage>
        <taxon>Eukaryota</taxon>
        <taxon>Metazoa</taxon>
        <taxon>Chordata</taxon>
        <taxon>Craniata</taxon>
        <taxon>Vertebrata</taxon>
        <taxon>Euteleostomi</taxon>
        <taxon>Actinopterygii</taxon>
        <taxon>Neopterygii</taxon>
        <taxon>Teleostei</taxon>
        <taxon>Neoteleostei</taxon>
        <taxon>Acanthomorphata</taxon>
        <taxon>Ovalentaria</taxon>
        <taxon>Atherinomorphae</taxon>
        <taxon>Cyprinodontiformes</taxon>
        <taxon>Goodeidae</taxon>
        <taxon>Xenotaenia</taxon>
    </lineage>
</organism>
<gene>
    <name evidence="1" type="ORF">XENORESO_014033</name>
</gene>
<reference evidence="1 2" key="1">
    <citation type="submission" date="2021-06" db="EMBL/GenBank/DDBJ databases">
        <authorList>
            <person name="Palmer J.M."/>
        </authorList>
    </citation>
    <scope>NUCLEOTIDE SEQUENCE [LARGE SCALE GENOMIC DNA]</scope>
    <source>
        <strain evidence="1 2">XR_2019</strain>
        <tissue evidence="1">Muscle</tissue>
    </source>
</reference>
<proteinExistence type="predicted"/>
<sequence>MMEPQRKSSGDDDGGERGLLHCWRGYSYSMVPERLLLPRPVLQVALGAQHGVLLVEGETVVLSFSWHFKGRDTLES</sequence>
<accession>A0ABV0X4A1</accession>
<comment type="caution">
    <text evidence="1">The sequence shown here is derived from an EMBL/GenBank/DDBJ whole genome shotgun (WGS) entry which is preliminary data.</text>
</comment>
<dbReference type="EMBL" id="JAHRIM010084488">
    <property type="protein sequence ID" value="MEQ2276114.1"/>
    <property type="molecule type" value="Genomic_DNA"/>
</dbReference>